<dbReference type="GO" id="GO:0005737">
    <property type="term" value="C:cytoplasm"/>
    <property type="evidence" value="ECO:0007669"/>
    <property type="project" value="TreeGrafter"/>
</dbReference>
<feature type="domain" description="FAD dependent oxidoreductase" evidence="2">
    <location>
        <begin position="5"/>
        <end position="370"/>
    </location>
</feature>
<dbReference type="Gene3D" id="3.30.9.10">
    <property type="entry name" value="D-Amino Acid Oxidase, subunit A, domain 2"/>
    <property type="match status" value="1"/>
</dbReference>
<evidence type="ECO:0000313" key="4">
    <source>
        <dbReference type="Proteomes" id="UP000549617"/>
    </source>
</evidence>
<organism evidence="3 4">
    <name type="scientific">Sphingobium boeckii</name>
    <dbReference type="NCBI Taxonomy" id="1082345"/>
    <lineage>
        <taxon>Bacteria</taxon>
        <taxon>Pseudomonadati</taxon>
        <taxon>Pseudomonadota</taxon>
        <taxon>Alphaproteobacteria</taxon>
        <taxon>Sphingomonadales</taxon>
        <taxon>Sphingomonadaceae</taxon>
        <taxon>Sphingobium</taxon>
    </lineage>
</organism>
<dbReference type="PANTHER" id="PTHR13847">
    <property type="entry name" value="SARCOSINE DEHYDROGENASE-RELATED"/>
    <property type="match status" value="1"/>
</dbReference>
<dbReference type="PROSITE" id="PS51257">
    <property type="entry name" value="PROKAR_LIPOPROTEIN"/>
    <property type="match status" value="1"/>
</dbReference>
<dbReference type="Gene3D" id="3.50.50.60">
    <property type="entry name" value="FAD/NAD(P)-binding domain"/>
    <property type="match status" value="1"/>
</dbReference>
<keyword evidence="4" id="KW-1185">Reference proteome</keyword>
<accession>A0A7W9AJM0</accession>
<gene>
    <name evidence="3" type="ORF">FHS49_002889</name>
</gene>
<dbReference type="InterPro" id="IPR036188">
    <property type="entry name" value="FAD/NAD-bd_sf"/>
</dbReference>
<reference evidence="3 4" key="1">
    <citation type="submission" date="2020-08" db="EMBL/GenBank/DDBJ databases">
        <title>Genomic Encyclopedia of Type Strains, Phase IV (KMG-IV): sequencing the most valuable type-strain genomes for metagenomic binning, comparative biology and taxonomic classification.</title>
        <authorList>
            <person name="Goeker M."/>
        </authorList>
    </citation>
    <scope>NUCLEOTIDE SEQUENCE [LARGE SCALE GENOMIC DNA]</scope>
    <source>
        <strain evidence="3 4">DSM 25079</strain>
    </source>
</reference>
<dbReference type="RefSeq" id="WP_184019681.1">
    <property type="nucleotide sequence ID" value="NZ_JACIJC010000004.1"/>
</dbReference>
<comment type="caution">
    <text evidence="3">The sequence shown here is derived from an EMBL/GenBank/DDBJ whole genome shotgun (WGS) entry which is preliminary data.</text>
</comment>
<protein>
    <submittedName>
        <fullName evidence="3">Glycine/D-amino acid oxidase-like deaminating enzyme</fullName>
    </submittedName>
</protein>
<evidence type="ECO:0000256" key="1">
    <source>
        <dbReference type="ARBA" id="ARBA00023002"/>
    </source>
</evidence>
<sequence length="396" mass="41306">MSKTDVLIIGGGLIGCATALHLARAGASVRLVEAGDINAGASGQNAGSLHFQMERRFLENGAALADQAARIIALNRLAIDEWRGLEVDLGVDLHVSQKGGLMVAETPEQVALLEAKSRREISGGLATQLLDGDAARALCPALGPDVLAASYLADEGHADPRALTPAFAHAAAEAGAVISTRQHVLSITRRSPGGFDVAAKKGDEMETLQADQIFVAAGAWTPAVCALANLHIPLFPVALLMNATERTGPILPQLIQHVGRRLSMKQAYAGNVIIGGGWPSRLAQRPDGGFDLNARASIIPLSRSGNLRAAIDIVPQIGALNLIRSWTGVTTISADQLPIAGAVSRVPGFYVAAGGSAFTLGPTFARLIARVMGGERVEALDVLSPDRFNHLNSFMG</sequence>
<name>A0A7W9AJM0_9SPHN</name>
<dbReference type="AlphaFoldDB" id="A0A7W9AJM0"/>
<dbReference type="SUPFAM" id="SSF51905">
    <property type="entry name" value="FAD/NAD(P)-binding domain"/>
    <property type="match status" value="1"/>
</dbReference>
<evidence type="ECO:0000259" key="2">
    <source>
        <dbReference type="Pfam" id="PF01266"/>
    </source>
</evidence>
<dbReference type="Proteomes" id="UP000549617">
    <property type="component" value="Unassembled WGS sequence"/>
</dbReference>
<dbReference type="InterPro" id="IPR006076">
    <property type="entry name" value="FAD-dep_OxRdtase"/>
</dbReference>
<dbReference type="GO" id="GO:0016491">
    <property type="term" value="F:oxidoreductase activity"/>
    <property type="evidence" value="ECO:0007669"/>
    <property type="project" value="UniProtKB-KW"/>
</dbReference>
<proteinExistence type="predicted"/>
<evidence type="ECO:0000313" key="3">
    <source>
        <dbReference type="EMBL" id="MBB5686865.1"/>
    </source>
</evidence>
<dbReference type="Pfam" id="PF01266">
    <property type="entry name" value="DAO"/>
    <property type="match status" value="1"/>
</dbReference>
<dbReference type="EMBL" id="JACIJC010000004">
    <property type="protein sequence ID" value="MBB5686865.1"/>
    <property type="molecule type" value="Genomic_DNA"/>
</dbReference>
<keyword evidence="1" id="KW-0560">Oxidoreductase</keyword>